<comment type="caution">
    <text evidence="4">The sequence shown here is derived from an EMBL/GenBank/DDBJ whole genome shotgun (WGS) entry which is preliminary data.</text>
</comment>
<accession>A0A3P1SQ41</accession>
<evidence type="ECO:0000313" key="4">
    <source>
        <dbReference type="EMBL" id="RRC99243.1"/>
    </source>
</evidence>
<dbReference type="SMART" id="SM00020">
    <property type="entry name" value="Tryp_SPc"/>
    <property type="match status" value="1"/>
</dbReference>
<dbReference type="Pfam" id="PF00089">
    <property type="entry name" value="Trypsin"/>
    <property type="match status" value="1"/>
</dbReference>
<evidence type="ECO:0000259" key="3">
    <source>
        <dbReference type="PROSITE" id="PS50240"/>
    </source>
</evidence>
<dbReference type="OrthoDB" id="267336at2"/>
<dbReference type="PANTHER" id="PTHR15462:SF8">
    <property type="entry name" value="SERINE PROTEASE"/>
    <property type="match status" value="1"/>
</dbReference>
<dbReference type="EMBL" id="RQXV01000005">
    <property type="protein sequence ID" value="RRC99243.1"/>
    <property type="molecule type" value="Genomic_DNA"/>
</dbReference>
<sequence length="267" mass="29809">MVKHWINQTSAEYGFLLKLIPLLLANLLLSTASSATDTDKGGDDWQQVAPPSYPLERKWVSSNEYPWRAIGRINLAGRGHCTGTLISENKVLTSAHCLWNKSTNRWFPAQYITFVAGSEKESYQAYANATSYQVADQFFPDRLSDPESIKHDWALLELAKPLGKQLGYLPLADSTQIIANKALIQTGYRADRAFVLTVEKNCWIAKTYDNLKVAQTSCHTISGDSGGPALIRNQDNWFLIGIHRGRTANNKSLIVTSESFRKNITGQ</sequence>
<dbReference type="InterPro" id="IPR001314">
    <property type="entry name" value="Peptidase_S1A"/>
</dbReference>
<protein>
    <recommendedName>
        <fullName evidence="3">Peptidase S1 domain-containing protein</fullName>
    </recommendedName>
</protein>
<dbReference type="InterPro" id="IPR001254">
    <property type="entry name" value="Trypsin_dom"/>
</dbReference>
<dbReference type="Gene3D" id="2.40.10.10">
    <property type="entry name" value="Trypsin-like serine proteases"/>
    <property type="match status" value="2"/>
</dbReference>
<dbReference type="PANTHER" id="PTHR15462">
    <property type="entry name" value="SERINE PROTEASE"/>
    <property type="match status" value="1"/>
</dbReference>
<gene>
    <name evidence="4" type="ORF">EHS89_10355</name>
</gene>
<dbReference type="AlphaFoldDB" id="A0A3P1SQ41"/>
<dbReference type="GO" id="GO:0006508">
    <property type="term" value="P:proteolysis"/>
    <property type="evidence" value="ECO:0007669"/>
    <property type="project" value="InterPro"/>
</dbReference>
<dbReference type="InterPro" id="IPR050966">
    <property type="entry name" value="Glutamyl_endopeptidase"/>
</dbReference>
<evidence type="ECO:0000313" key="5">
    <source>
        <dbReference type="Proteomes" id="UP000267535"/>
    </source>
</evidence>
<dbReference type="PRINTS" id="PR00722">
    <property type="entry name" value="CHYMOTRYPSIN"/>
</dbReference>
<reference evidence="4 5" key="1">
    <citation type="submission" date="2018-11" db="EMBL/GenBank/DDBJ databases">
        <title>The draft genome sequence of Amphritea balenae JAMM 1525T.</title>
        <authorList>
            <person name="Fang Z."/>
            <person name="Zhang Y."/>
            <person name="Han X."/>
        </authorList>
    </citation>
    <scope>NUCLEOTIDE SEQUENCE [LARGE SCALE GENOMIC DNA]</scope>
    <source>
        <strain evidence="4 5">JAMM 1525</strain>
    </source>
</reference>
<keyword evidence="1 2" id="KW-0732">Signal</keyword>
<proteinExistence type="predicted"/>
<evidence type="ECO:0000256" key="2">
    <source>
        <dbReference type="SAM" id="SignalP"/>
    </source>
</evidence>
<feature type="signal peptide" evidence="2">
    <location>
        <begin position="1"/>
        <end position="35"/>
    </location>
</feature>
<dbReference type="GO" id="GO:0004252">
    <property type="term" value="F:serine-type endopeptidase activity"/>
    <property type="evidence" value="ECO:0007669"/>
    <property type="project" value="InterPro"/>
</dbReference>
<organism evidence="4 5">
    <name type="scientific">Amphritea balenae</name>
    <dbReference type="NCBI Taxonomy" id="452629"/>
    <lineage>
        <taxon>Bacteria</taxon>
        <taxon>Pseudomonadati</taxon>
        <taxon>Pseudomonadota</taxon>
        <taxon>Gammaproteobacteria</taxon>
        <taxon>Oceanospirillales</taxon>
        <taxon>Oceanospirillaceae</taxon>
        <taxon>Amphritea</taxon>
    </lineage>
</organism>
<dbReference type="Proteomes" id="UP000267535">
    <property type="component" value="Unassembled WGS sequence"/>
</dbReference>
<name>A0A3P1SQ41_9GAMM</name>
<feature type="chain" id="PRO_5018197357" description="Peptidase S1 domain-containing protein" evidence="2">
    <location>
        <begin position="36"/>
        <end position="267"/>
    </location>
</feature>
<keyword evidence="5" id="KW-1185">Reference proteome</keyword>
<evidence type="ECO:0000256" key="1">
    <source>
        <dbReference type="ARBA" id="ARBA00022729"/>
    </source>
</evidence>
<dbReference type="PROSITE" id="PS50240">
    <property type="entry name" value="TRYPSIN_DOM"/>
    <property type="match status" value="1"/>
</dbReference>
<feature type="domain" description="Peptidase S1" evidence="3">
    <location>
        <begin position="39"/>
        <end position="242"/>
    </location>
</feature>
<dbReference type="InterPro" id="IPR043504">
    <property type="entry name" value="Peptidase_S1_PA_chymotrypsin"/>
</dbReference>
<dbReference type="SUPFAM" id="SSF50494">
    <property type="entry name" value="Trypsin-like serine proteases"/>
    <property type="match status" value="1"/>
</dbReference>
<dbReference type="InterPro" id="IPR009003">
    <property type="entry name" value="Peptidase_S1_PA"/>
</dbReference>